<dbReference type="Proteomes" id="UP001604336">
    <property type="component" value="Unassembled WGS sequence"/>
</dbReference>
<evidence type="ECO:0000313" key="2">
    <source>
        <dbReference type="Proteomes" id="UP001604336"/>
    </source>
</evidence>
<gene>
    <name evidence="1" type="ORF">Adt_13836</name>
</gene>
<organism evidence="1 2">
    <name type="scientific">Abeliophyllum distichum</name>
    <dbReference type="NCBI Taxonomy" id="126358"/>
    <lineage>
        <taxon>Eukaryota</taxon>
        <taxon>Viridiplantae</taxon>
        <taxon>Streptophyta</taxon>
        <taxon>Embryophyta</taxon>
        <taxon>Tracheophyta</taxon>
        <taxon>Spermatophyta</taxon>
        <taxon>Magnoliopsida</taxon>
        <taxon>eudicotyledons</taxon>
        <taxon>Gunneridae</taxon>
        <taxon>Pentapetalae</taxon>
        <taxon>asterids</taxon>
        <taxon>lamiids</taxon>
        <taxon>Lamiales</taxon>
        <taxon>Oleaceae</taxon>
        <taxon>Forsythieae</taxon>
        <taxon>Abeliophyllum</taxon>
    </lineage>
</organism>
<proteinExistence type="predicted"/>
<name>A0ABD1TXX8_9LAMI</name>
<comment type="caution">
    <text evidence="1">The sequence shown here is derived from an EMBL/GenBank/DDBJ whole genome shotgun (WGS) entry which is preliminary data.</text>
</comment>
<keyword evidence="2" id="KW-1185">Reference proteome</keyword>
<protein>
    <submittedName>
        <fullName evidence="1">HTH myb-type domain-containing protein</fullName>
    </submittedName>
</protein>
<dbReference type="EMBL" id="JBFOLK010000004">
    <property type="protein sequence ID" value="KAL2517589.1"/>
    <property type="molecule type" value="Genomic_DNA"/>
</dbReference>
<evidence type="ECO:0000313" key="1">
    <source>
        <dbReference type="EMBL" id="KAL2517589.1"/>
    </source>
</evidence>
<reference evidence="2" key="1">
    <citation type="submission" date="2024-07" db="EMBL/GenBank/DDBJ databases">
        <title>Two chromosome-level genome assemblies of Korean endemic species Abeliophyllum distichum and Forsythia ovata (Oleaceae).</title>
        <authorList>
            <person name="Jang H."/>
        </authorList>
    </citation>
    <scope>NUCLEOTIDE SEQUENCE [LARGE SCALE GENOMIC DNA]</scope>
</reference>
<dbReference type="AlphaFoldDB" id="A0ABD1TXX8"/>
<accession>A0ABD1TXX8</accession>
<sequence>MSDCGGIAIPSEDLTKHNDRQEWADQLITDNSALTSDWNELLANASIADPEPQACVTISQIPFSTQLPFFFSSSPSAQALSFHSSSVLLRLSFSFRPMLCFFLFSIFREIPARADAVSRHVLRPPLLVGNGYFGLPILRVQKPSSNL</sequence>